<dbReference type="EMBL" id="FJUX01000001">
    <property type="protein sequence ID" value="CZS88462.1"/>
    <property type="molecule type" value="Genomic_DNA"/>
</dbReference>
<proteinExistence type="predicted"/>
<protein>
    <submittedName>
        <fullName evidence="2">Uncharacterized protein</fullName>
    </submittedName>
</protein>
<feature type="compositionally biased region" description="Basic and acidic residues" evidence="1">
    <location>
        <begin position="8"/>
        <end position="22"/>
    </location>
</feature>
<accession>A0A1E1JS25</accession>
<gene>
    <name evidence="2" type="ORF">RAG0_00210</name>
</gene>
<dbReference type="OrthoDB" id="5317787at2759"/>
<sequence>MAHSIRRYKTDISARFASHSDESQDPPSTTPTSFHSSPSPSTRRTTDYDSKQPEYTLSPITTFCARSSTETYSSTVESLSELYSEPTTYSGSLDYELPEYRDPVDHDIRPSNPSDFAAYFPTMNRLCIRHDDTTYDGNMNLRVDIERKSGTVQLFHLKMNDLKKREFSLRRYERGSGREVCHSARKFSSPEEKRPAVMARSVSNALASIVKSDFKRASSGTSAHSTAANKRNNTRKDSGYQSDSDSFDDAATYTSSSSKGSKTKSNTSIQIPTNTTKLEFSNYAQVQIKRRGAKSSKCYEFEYWGHKYTWKRVVKKDGEGKEISYHLYQSEIGGKGNGRAVAHIVPELMTRAQEAAEERMGGWVRPCSLWISDERVMGAVTDVADVIVATGLIALVDDSIKSRFHSQNSNSRTYTSSSNLSSNNSNDNPRPGMLPRTMTLPIPKFNMDMEFVSPRVLVEHMFKRRDSAGSENKGRGRPSPLRAETVVGY</sequence>
<keyword evidence="3" id="KW-1185">Reference proteome</keyword>
<feature type="compositionally biased region" description="Low complexity" evidence="1">
    <location>
        <begin position="254"/>
        <end position="268"/>
    </location>
</feature>
<evidence type="ECO:0000256" key="1">
    <source>
        <dbReference type="SAM" id="MobiDB-lite"/>
    </source>
</evidence>
<reference evidence="3" key="1">
    <citation type="submission" date="2016-03" db="EMBL/GenBank/DDBJ databases">
        <authorList>
            <person name="Guldener U."/>
        </authorList>
    </citation>
    <scope>NUCLEOTIDE SEQUENCE [LARGE SCALE GENOMIC DNA]</scope>
    <source>
        <strain evidence="3">04CH-RAC-A.6.1</strain>
    </source>
</reference>
<feature type="compositionally biased region" description="Basic and acidic residues" evidence="1">
    <location>
        <begin position="173"/>
        <end position="195"/>
    </location>
</feature>
<feature type="region of interest" description="Disordered" evidence="1">
    <location>
        <begin position="405"/>
        <end position="439"/>
    </location>
</feature>
<feature type="region of interest" description="Disordered" evidence="1">
    <location>
        <begin position="218"/>
        <end position="269"/>
    </location>
</feature>
<feature type="region of interest" description="Disordered" evidence="1">
    <location>
        <begin position="1"/>
        <end position="54"/>
    </location>
</feature>
<organism evidence="2 3">
    <name type="scientific">Rhynchosporium agropyri</name>
    <dbReference type="NCBI Taxonomy" id="914238"/>
    <lineage>
        <taxon>Eukaryota</taxon>
        <taxon>Fungi</taxon>
        <taxon>Dikarya</taxon>
        <taxon>Ascomycota</taxon>
        <taxon>Pezizomycotina</taxon>
        <taxon>Leotiomycetes</taxon>
        <taxon>Helotiales</taxon>
        <taxon>Ploettnerulaceae</taxon>
        <taxon>Rhynchosporium</taxon>
    </lineage>
</organism>
<feature type="compositionally biased region" description="Low complexity" evidence="1">
    <location>
        <begin position="406"/>
        <end position="428"/>
    </location>
</feature>
<dbReference type="AlphaFoldDB" id="A0A1E1JS25"/>
<feature type="region of interest" description="Disordered" evidence="1">
    <location>
        <begin position="466"/>
        <end position="489"/>
    </location>
</feature>
<evidence type="ECO:0000313" key="3">
    <source>
        <dbReference type="Proteomes" id="UP000178912"/>
    </source>
</evidence>
<feature type="region of interest" description="Disordered" evidence="1">
    <location>
        <begin position="173"/>
        <end position="198"/>
    </location>
</feature>
<dbReference type="Proteomes" id="UP000178912">
    <property type="component" value="Unassembled WGS sequence"/>
</dbReference>
<feature type="compositionally biased region" description="Low complexity" evidence="1">
    <location>
        <begin position="26"/>
        <end position="43"/>
    </location>
</feature>
<feature type="compositionally biased region" description="Low complexity" evidence="1">
    <location>
        <begin position="218"/>
        <end position="228"/>
    </location>
</feature>
<name>A0A1E1JS25_9HELO</name>
<evidence type="ECO:0000313" key="2">
    <source>
        <dbReference type="EMBL" id="CZS88462.1"/>
    </source>
</evidence>